<sequence>MGGQTGGVNMDINKTEFDLLRKHIYSMCGLIIGEGKEYLIEHRLKYLFKEKGCKSWLDFYHTLLKEGNFFKEEVISAISTHETSFFRDYHPFDSIRKKVLPRLVQNKKSNKQIRIWCAAASTGQEPYTLSMIVHDLIESVGFRTLKHDDFSIVATDISGNVLEKAQEGLFSEREFSRGLPDKYTKYFSQEGKQWKVSPSIRSIVSFQKLNLLESFRMLGQFDFVLCRNVLIYFDDKTKLDIVHRIHSLLPEDGYLLLGATESLAGQTDRFVSEHEGTSVLYRKQSCFSSTGKKTTPVEFQKCD</sequence>
<dbReference type="SUPFAM" id="SSF53335">
    <property type="entry name" value="S-adenosyl-L-methionine-dependent methyltransferases"/>
    <property type="match status" value="1"/>
</dbReference>
<evidence type="ECO:0000313" key="8">
    <source>
        <dbReference type="Proteomes" id="UP000199053"/>
    </source>
</evidence>
<keyword evidence="4 7" id="KW-0808">Transferase</keyword>
<dbReference type="EC" id="2.1.1.80" evidence="2"/>
<organism evidence="7 8">
    <name type="scientific">Maridesulfovibrio ferrireducens</name>
    <dbReference type="NCBI Taxonomy" id="246191"/>
    <lineage>
        <taxon>Bacteria</taxon>
        <taxon>Pseudomonadati</taxon>
        <taxon>Thermodesulfobacteriota</taxon>
        <taxon>Desulfovibrionia</taxon>
        <taxon>Desulfovibrionales</taxon>
        <taxon>Desulfovibrionaceae</taxon>
        <taxon>Maridesulfovibrio</taxon>
    </lineage>
</organism>
<keyword evidence="8" id="KW-1185">Reference proteome</keyword>
<dbReference type="Gene3D" id="1.10.155.10">
    <property type="entry name" value="Chemotaxis receptor methyltransferase CheR, N-terminal domain"/>
    <property type="match status" value="1"/>
</dbReference>
<dbReference type="Proteomes" id="UP000199053">
    <property type="component" value="Unassembled WGS sequence"/>
</dbReference>
<dbReference type="InterPro" id="IPR022641">
    <property type="entry name" value="CheR_N"/>
</dbReference>
<dbReference type="AlphaFoldDB" id="A0A1G9FMW2"/>
<dbReference type="PANTHER" id="PTHR24422:SF21">
    <property type="entry name" value="CHEMOTAXIS PROTEIN METHYLTRANSFERASE 1"/>
    <property type="match status" value="1"/>
</dbReference>
<dbReference type="SUPFAM" id="SSF47757">
    <property type="entry name" value="Chemotaxis receptor methyltransferase CheR, N-terminal domain"/>
    <property type="match status" value="1"/>
</dbReference>
<evidence type="ECO:0000256" key="3">
    <source>
        <dbReference type="ARBA" id="ARBA00022603"/>
    </source>
</evidence>
<comment type="catalytic activity">
    <reaction evidence="1">
        <text>L-glutamyl-[protein] + S-adenosyl-L-methionine = [protein]-L-glutamate 5-O-methyl ester + S-adenosyl-L-homocysteine</text>
        <dbReference type="Rhea" id="RHEA:24452"/>
        <dbReference type="Rhea" id="RHEA-COMP:10208"/>
        <dbReference type="Rhea" id="RHEA-COMP:10311"/>
        <dbReference type="ChEBI" id="CHEBI:29973"/>
        <dbReference type="ChEBI" id="CHEBI:57856"/>
        <dbReference type="ChEBI" id="CHEBI:59789"/>
        <dbReference type="ChEBI" id="CHEBI:82795"/>
        <dbReference type="EC" id="2.1.1.80"/>
    </reaction>
</comment>
<keyword evidence="5" id="KW-0949">S-adenosyl-L-methionine</keyword>
<evidence type="ECO:0000313" key="7">
    <source>
        <dbReference type="EMBL" id="SDK89695.1"/>
    </source>
</evidence>
<name>A0A1G9FMW2_9BACT</name>
<gene>
    <name evidence="7" type="ORF">SAMN05660337_1622</name>
</gene>
<dbReference type="PRINTS" id="PR00996">
    <property type="entry name" value="CHERMTFRASE"/>
</dbReference>
<dbReference type="PROSITE" id="PS50123">
    <property type="entry name" value="CHER"/>
    <property type="match status" value="1"/>
</dbReference>
<feature type="domain" description="CheR-type methyltransferase" evidence="6">
    <location>
        <begin position="5"/>
        <end position="284"/>
    </location>
</feature>
<dbReference type="InterPro" id="IPR029063">
    <property type="entry name" value="SAM-dependent_MTases_sf"/>
</dbReference>
<dbReference type="STRING" id="246191.SAMN05660337_1622"/>
<dbReference type="PANTHER" id="PTHR24422">
    <property type="entry name" value="CHEMOTAXIS PROTEIN METHYLTRANSFERASE"/>
    <property type="match status" value="1"/>
</dbReference>
<dbReference type="InterPro" id="IPR022642">
    <property type="entry name" value="CheR_C"/>
</dbReference>
<evidence type="ECO:0000256" key="2">
    <source>
        <dbReference type="ARBA" id="ARBA00012534"/>
    </source>
</evidence>
<dbReference type="Pfam" id="PF03705">
    <property type="entry name" value="CheR_N"/>
    <property type="match status" value="1"/>
</dbReference>
<dbReference type="Pfam" id="PF01739">
    <property type="entry name" value="CheR"/>
    <property type="match status" value="1"/>
</dbReference>
<evidence type="ECO:0000256" key="5">
    <source>
        <dbReference type="ARBA" id="ARBA00022691"/>
    </source>
</evidence>
<accession>A0A1G9FMW2</accession>
<dbReference type="Gene3D" id="3.40.50.150">
    <property type="entry name" value="Vaccinia Virus protein VP39"/>
    <property type="match status" value="1"/>
</dbReference>
<dbReference type="SMART" id="SM00138">
    <property type="entry name" value="MeTrc"/>
    <property type="match status" value="1"/>
</dbReference>
<proteinExistence type="predicted"/>
<dbReference type="InterPro" id="IPR050903">
    <property type="entry name" value="Bact_Chemotaxis_MeTrfase"/>
</dbReference>
<dbReference type="InterPro" id="IPR036804">
    <property type="entry name" value="CheR_N_sf"/>
</dbReference>
<evidence type="ECO:0000259" key="6">
    <source>
        <dbReference type="PROSITE" id="PS50123"/>
    </source>
</evidence>
<keyword evidence="3 7" id="KW-0489">Methyltransferase</keyword>
<dbReference type="GO" id="GO:0032259">
    <property type="term" value="P:methylation"/>
    <property type="evidence" value="ECO:0007669"/>
    <property type="project" value="UniProtKB-KW"/>
</dbReference>
<dbReference type="EMBL" id="FNGA01000002">
    <property type="protein sequence ID" value="SDK89695.1"/>
    <property type="molecule type" value="Genomic_DNA"/>
</dbReference>
<protein>
    <recommendedName>
        <fullName evidence="2">protein-glutamate O-methyltransferase</fullName>
        <ecNumber evidence="2">2.1.1.80</ecNumber>
    </recommendedName>
</protein>
<evidence type="ECO:0000256" key="1">
    <source>
        <dbReference type="ARBA" id="ARBA00001541"/>
    </source>
</evidence>
<reference evidence="8" key="1">
    <citation type="submission" date="2016-10" db="EMBL/GenBank/DDBJ databases">
        <authorList>
            <person name="Varghese N."/>
            <person name="Submissions S."/>
        </authorList>
    </citation>
    <scope>NUCLEOTIDE SEQUENCE [LARGE SCALE GENOMIC DNA]</scope>
    <source>
        <strain evidence="8">DSM 16995</strain>
    </source>
</reference>
<dbReference type="InterPro" id="IPR000780">
    <property type="entry name" value="CheR_MeTrfase"/>
</dbReference>
<evidence type="ECO:0000256" key="4">
    <source>
        <dbReference type="ARBA" id="ARBA00022679"/>
    </source>
</evidence>
<dbReference type="GO" id="GO:0008983">
    <property type="term" value="F:protein-glutamate O-methyltransferase activity"/>
    <property type="evidence" value="ECO:0007669"/>
    <property type="project" value="UniProtKB-EC"/>
</dbReference>